<name>A0A3M7P772_BRAPC</name>
<keyword evidence="1" id="KW-1133">Transmembrane helix</keyword>
<organism evidence="2 3">
    <name type="scientific">Brachionus plicatilis</name>
    <name type="common">Marine rotifer</name>
    <name type="synonym">Brachionus muelleri</name>
    <dbReference type="NCBI Taxonomy" id="10195"/>
    <lineage>
        <taxon>Eukaryota</taxon>
        <taxon>Metazoa</taxon>
        <taxon>Spiralia</taxon>
        <taxon>Gnathifera</taxon>
        <taxon>Rotifera</taxon>
        <taxon>Eurotatoria</taxon>
        <taxon>Monogononta</taxon>
        <taxon>Pseudotrocha</taxon>
        <taxon>Ploima</taxon>
        <taxon>Brachionidae</taxon>
        <taxon>Brachionus</taxon>
    </lineage>
</organism>
<dbReference type="Proteomes" id="UP000276133">
    <property type="component" value="Unassembled WGS sequence"/>
</dbReference>
<keyword evidence="3" id="KW-1185">Reference proteome</keyword>
<gene>
    <name evidence="2" type="ORF">BpHYR1_032800</name>
</gene>
<comment type="caution">
    <text evidence="2">The sequence shown here is derived from an EMBL/GenBank/DDBJ whole genome shotgun (WGS) entry which is preliminary data.</text>
</comment>
<protein>
    <submittedName>
        <fullName evidence="2">Uncharacterized protein</fullName>
    </submittedName>
</protein>
<proteinExistence type="predicted"/>
<dbReference type="AlphaFoldDB" id="A0A3M7P772"/>
<evidence type="ECO:0000313" key="2">
    <source>
        <dbReference type="EMBL" id="RMZ94925.1"/>
    </source>
</evidence>
<reference evidence="2 3" key="1">
    <citation type="journal article" date="2018" name="Sci. Rep.">
        <title>Genomic signatures of local adaptation to the degree of environmental predictability in rotifers.</title>
        <authorList>
            <person name="Franch-Gras L."/>
            <person name="Hahn C."/>
            <person name="Garcia-Roger E.M."/>
            <person name="Carmona M.J."/>
            <person name="Serra M."/>
            <person name="Gomez A."/>
        </authorList>
    </citation>
    <scope>NUCLEOTIDE SEQUENCE [LARGE SCALE GENOMIC DNA]</scope>
    <source>
        <strain evidence="2">HYR1</strain>
    </source>
</reference>
<keyword evidence="1" id="KW-0812">Transmembrane</keyword>
<feature type="transmembrane region" description="Helical" evidence="1">
    <location>
        <begin position="39"/>
        <end position="60"/>
    </location>
</feature>
<accession>A0A3M7P772</accession>
<sequence>MIVNKTFSSFRSWLTLDLFRIIDELSKEFMRLFANNSSIVSLMHLFNSLVITAIQLRAYFS</sequence>
<evidence type="ECO:0000313" key="3">
    <source>
        <dbReference type="Proteomes" id="UP000276133"/>
    </source>
</evidence>
<dbReference type="EMBL" id="REGN01012723">
    <property type="protein sequence ID" value="RMZ94925.1"/>
    <property type="molecule type" value="Genomic_DNA"/>
</dbReference>
<keyword evidence="1" id="KW-0472">Membrane</keyword>
<evidence type="ECO:0000256" key="1">
    <source>
        <dbReference type="SAM" id="Phobius"/>
    </source>
</evidence>